<feature type="compositionally biased region" description="Low complexity" evidence="1">
    <location>
        <begin position="95"/>
        <end position="127"/>
    </location>
</feature>
<dbReference type="AlphaFoldDB" id="A0A6V7U0V4"/>
<evidence type="ECO:0000313" key="4">
    <source>
        <dbReference type="EMBL" id="CAD2141666.1"/>
    </source>
</evidence>
<feature type="compositionally biased region" description="Basic and acidic residues" evidence="1">
    <location>
        <begin position="80"/>
        <end position="92"/>
    </location>
</feature>
<accession>A0A6V7U0V4</accession>
<feature type="compositionally biased region" description="Low complexity" evidence="1">
    <location>
        <begin position="64"/>
        <end position="79"/>
    </location>
</feature>
<feature type="transmembrane region" description="Helical" evidence="2">
    <location>
        <begin position="135"/>
        <end position="157"/>
    </location>
</feature>
<evidence type="ECO:0000313" key="5">
    <source>
        <dbReference type="Proteomes" id="UP000580250"/>
    </source>
</evidence>
<feature type="region of interest" description="Disordered" evidence="1">
    <location>
        <begin position="173"/>
        <end position="213"/>
    </location>
</feature>
<dbReference type="EMBL" id="CAJEWN010000027">
    <property type="protein sequence ID" value="CAD2141666.1"/>
    <property type="molecule type" value="Genomic_DNA"/>
</dbReference>
<feature type="signal peptide" evidence="3">
    <location>
        <begin position="1"/>
        <end position="35"/>
    </location>
</feature>
<comment type="caution">
    <text evidence="4">The sequence shown here is derived from an EMBL/GenBank/DDBJ whole genome shotgun (WGS) entry which is preliminary data.</text>
</comment>
<feature type="compositionally biased region" description="Basic and acidic residues" evidence="1">
    <location>
        <begin position="185"/>
        <end position="198"/>
    </location>
</feature>
<feature type="region of interest" description="Disordered" evidence="1">
    <location>
        <begin position="35"/>
        <end position="127"/>
    </location>
</feature>
<keyword evidence="2" id="KW-0472">Membrane</keyword>
<evidence type="ECO:0000256" key="1">
    <source>
        <dbReference type="SAM" id="MobiDB-lite"/>
    </source>
</evidence>
<evidence type="ECO:0000256" key="3">
    <source>
        <dbReference type="SAM" id="SignalP"/>
    </source>
</evidence>
<keyword evidence="2" id="KW-0812">Transmembrane</keyword>
<protein>
    <submittedName>
        <fullName evidence="4">Uncharacterized protein</fullName>
    </submittedName>
</protein>
<sequence>MFFITFVSTPNQQKQRWKVLFVLVVLLASGIRCSGEENPAGQVIENPENPTEPPSELPTVPGDNEITTSELTTTNSTVEKSTDKEETTKADEETTTTTTVGSVSNETTSSNEETTTTTAGPTVVVGGTKKSNNTAIILIVIAICAVLVILAAGFLLYRIHHVHTKMESSDIMAASVRDKKKSKEKNKGPQKDAKHKGSQESGKTKPSGYERVK</sequence>
<dbReference type="Proteomes" id="UP000580250">
    <property type="component" value="Unassembled WGS sequence"/>
</dbReference>
<gene>
    <name evidence="4" type="ORF">MENT_LOCUS6963</name>
</gene>
<name>A0A6V7U0V4_MELEN</name>
<keyword evidence="2" id="KW-1133">Transmembrane helix</keyword>
<reference evidence="4 5" key="1">
    <citation type="submission" date="2020-08" db="EMBL/GenBank/DDBJ databases">
        <authorList>
            <person name="Koutsovoulos G."/>
            <person name="Danchin GJ E."/>
        </authorList>
    </citation>
    <scope>NUCLEOTIDE SEQUENCE [LARGE SCALE GENOMIC DNA]</scope>
</reference>
<evidence type="ECO:0000256" key="2">
    <source>
        <dbReference type="SAM" id="Phobius"/>
    </source>
</evidence>
<feature type="chain" id="PRO_5027639025" evidence="3">
    <location>
        <begin position="36"/>
        <end position="213"/>
    </location>
</feature>
<organism evidence="4 5">
    <name type="scientific">Meloidogyne enterolobii</name>
    <name type="common">Root-knot nematode worm</name>
    <name type="synonym">Meloidogyne mayaguensis</name>
    <dbReference type="NCBI Taxonomy" id="390850"/>
    <lineage>
        <taxon>Eukaryota</taxon>
        <taxon>Metazoa</taxon>
        <taxon>Ecdysozoa</taxon>
        <taxon>Nematoda</taxon>
        <taxon>Chromadorea</taxon>
        <taxon>Rhabditida</taxon>
        <taxon>Tylenchina</taxon>
        <taxon>Tylenchomorpha</taxon>
        <taxon>Tylenchoidea</taxon>
        <taxon>Meloidogynidae</taxon>
        <taxon>Meloidogyninae</taxon>
        <taxon>Meloidogyne</taxon>
    </lineage>
</organism>
<dbReference type="CDD" id="cd12087">
    <property type="entry name" value="TM_EGFR-like"/>
    <property type="match status" value="1"/>
</dbReference>
<proteinExistence type="predicted"/>
<keyword evidence="3" id="KW-0732">Signal</keyword>